<feature type="signal peptide" evidence="2">
    <location>
        <begin position="1"/>
        <end position="18"/>
    </location>
</feature>
<gene>
    <name evidence="3" type="ORF">APICC_08811</name>
</gene>
<feature type="compositionally biased region" description="Basic and acidic residues" evidence="1">
    <location>
        <begin position="133"/>
        <end position="170"/>
    </location>
</feature>
<dbReference type="AlphaFoldDB" id="A0A2A3EPN4"/>
<accession>A0A2A3EPN4</accession>
<keyword evidence="4" id="KW-1185">Reference proteome</keyword>
<organism evidence="3 4">
    <name type="scientific">Apis cerana cerana</name>
    <name type="common">Oriental honeybee</name>
    <dbReference type="NCBI Taxonomy" id="94128"/>
    <lineage>
        <taxon>Eukaryota</taxon>
        <taxon>Metazoa</taxon>
        <taxon>Ecdysozoa</taxon>
        <taxon>Arthropoda</taxon>
        <taxon>Hexapoda</taxon>
        <taxon>Insecta</taxon>
        <taxon>Pterygota</taxon>
        <taxon>Neoptera</taxon>
        <taxon>Endopterygota</taxon>
        <taxon>Hymenoptera</taxon>
        <taxon>Apocrita</taxon>
        <taxon>Aculeata</taxon>
        <taxon>Apoidea</taxon>
        <taxon>Anthophila</taxon>
        <taxon>Apidae</taxon>
        <taxon>Apis</taxon>
    </lineage>
</organism>
<proteinExistence type="predicted"/>
<protein>
    <submittedName>
        <fullName evidence="3">Uncharacterized protein</fullName>
    </submittedName>
</protein>
<dbReference type="Proteomes" id="UP000242457">
    <property type="component" value="Unassembled WGS sequence"/>
</dbReference>
<feature type="chain" id="PRO_5012923599" evidence="2">
    <location>
        <begin position="19"/>
        <end position="225"/>
    </location>
</feature>
<sequence>MFRTIAVVLAVALPLIQASSIDISQRSKYHLEFTSKDAVQQSKSLNPLLGERASGFIGDLFIGSHRSDEQLFYREVELNNPNSAVGSLELKLSVKNGILHYVGVANNPGSQAVVCDKSNILGSSEDDIEAMKKRGNNENKGGKGRQNETKDSEKKNDKKNDKNSEKKNDSLDEYNEGFSEWLRSSDGFDTMRLFVIANSIMIFVTMGIPKIQEIISIIKDYYYET</sequence>
<evidence type="ECO:0000256" key="2">
    <source>
        <dbReference type="SAM" id="SignalP"/>
    </source>
</evidence>
<dbReference type="OrthoDB" id="7548640at2759"/>
<evidence type="ECO:0000256" key="1">
    <source>
        <dbReference type="SAM" id="MobiDB-lite"/>
    </source>
</evidence>
<evidence type="ECO:0000313" key="4">
    <source>
        <dbReference type="Proteomes" id="UP000242457"/>
    </source>
</evidence>
<reference evidence="3 4" key="1">
    <citation type="submission" date="2014-07" db="EMBL/GenBank/DDBJ databases">
        <title>Genomic and transcriptomic analysis on Apis cerana provide comprehensive insights into honey bee biology.</title>
        <authorList>
            <person name="Diao Q."/>
            <person name="Sun L."/>
            <person name="Zheng H."/>
            <person name="Zheng H."/>
            <person name="Xu S."/>
            <person name="Wang S."/>
            <person name="Zeng Z."/>
            <person name="Hu F."/>
            <person name="Su S."/>
            <person name="Wu J."/>
        </authorList>
    </citation>
    <scope>NUCLEOTIDE SEQUENCE [LARGE SCALE GENOMIC DNA]</scope>
    <source>
        <tissue evidence="3">Pupae without intestine</tissue>
    </source>
</reference>
<evidence type="ECO:0000313" key="3">
    <source>
        <dbReference type="EMBL" id="PBC33725.1"/>
    </source>
</evidence>
<dbReference type="EMBL" id="KZ288197">
    <property type="protein sequence ID" value="PBC33725.1"/>
    <property type="molecule type" value="Genomic_DNA"/>
</dbReference>
<name>A0A2A3EPN4_APICC</name>
<keyword evidence="2" id="KW-0732">Signal</keyword>
<feature type="region of interest" description="Disordered" evidence="1">
    <location>
        <begin position="133"/>
        <end position="171"/>
    </location>
</feature>
<dbReference type="STRING" id="94128.A0A2A3EPN4"/>